<dbReference type="Proteomes" id="UP000036367">
    <property type="component" value="Unassembled WGS sequence"/>
</dbReference>
<evidence type="ECO:0000313" key="3">
    <source>
        <dbReference type="Proteomes" id="UP000036367"/>
    </source>
</evidence>
<dbReference type="EMBL" id="LECT01000052">
    <property type="protein sequence ID" value="KLU01633.1"/>
    <property type="molecule type" value="Genomic_DNA"/>
</dbReference>
<name>A0A0J1B4T4_RHOIS</name>
<feature type="compositionally biased region" description="Basic and acidic residues" evidence="1">
    <location>
        <begin position="27"/>
        <end position="43"/>
    </location>
</feature>
<sequence length="43" mass="4863">MKFTIYNFTFSILPPSQPSPPVAAPRLVERDRDTEDLGLKTRG</sequence>
<accession>A0A0J1B4T4</accession>
<protein>
    <submittedName>
        <fullName evidence="2">Uncharacterized protein</fullName>
    </submittedName>
</protein>
<feature type="region of interest" description="Disordered" evidence="1">
    <location>
        <begin position="17"/>
        <end position="43"/>
    </location>
</feature>
<proteinExistence type="predicted"/>
<dbReference type="PATRIC" id="fig|595434.4.peg.6036"/>
<keyword evidence="3" id="KW-1185">Reference proteome</keyword>
<dbReference type="AlphaFoldDB" id="A0A0J1B4T4"/>
<organism evidence="2 3">
    <name type="scientific">Rhodopirellula islandica</name>
    <dbReference type="NCBI Taxonomy" id="595434"/>
    <lineage>
        <taxon>Bacteria</taxon>
        <taxon>Pseudomonadati</taxon>
        <taxon>Planctomycetota</taxon>
        <taxon>Planctomycetia</taxon>
        <taxon>Pirellulales</taxon>
        <taxon>Pirellulaceae</taxon>
        <taxon>Rhodopirellula</taxon>
    </lineage>
</organism>
<evidence type="ECO:0000256" key="1">
    <source>
        <dbReference type="SAM" id="MobiDB-lite"/>
    </source>
</evidence>
<comment type="caution">
    <text evidence="2">The sequence shown here is derived from an EMBL/GenBank/DDBJ whole genome shotgun (WGS) entry which is preliminary data.</text>
</comment>
<dbReference type="STRING" id="595434.RISK_006349"/>
<evidence type="ECO:0000313" key="2">
    <source>
        <dbReference type="EMBL" id="KLU01633.1"/>
    </source>
</evidence>
<reference evidence="2" key="1">
    <citation type="submission" date="2015-05" db="EMBL/GenBank/DDBJ databases">
        <title>Permanent draft genome of Rhodopirellula islandicus K833.</title>
        <authorList>
            <person name="Kizina J."/>
            <person name="Richter M."/>
            <person name="Glockner F.O."/>
            <person name="Harder J."/>
        </authorList>
    </citation>
    <scope>NUCLEOTIDE SEQUENCE [LARGE SCALE GENOMIC DNA]</scope>
    <source>
        <strain evidence="2">K833</strain>
    </source>
</reference>
<gene>
    <name evidence="2" type="ORF">RISK_006349</name>
</gene>